<evidence type="ECO:0000313" key="2">
    <source>
        <dbReference type="EMBL" id="CAJ1962629.1"/>
    </source>
</evidence>
<evidence type="ECO:0000256" key="1">
    <source>
        <dbReference type="SAM" id="MobiDB-lite"/>
    </source>
</evidence>
<feature type="region of interest" description="Disordered" evidence="1">
    <location>
        <begin position="164"/>
        <end position="203"/>
    </location>
</feature>
<name>A0AAD2JLV2_9STRA</name>
<accession>A0AAD2JLV2</accession>
<feature type="compositionally biased region" description="Polar residues" evidence="1">
    <location>
        <begin position="83"/>
        <end position="109"/>
    </location>
</feature>
<dbReference type="AlphaFoldDB" id="A0AAD2JLV2"/>
<sequence>MSVPSRRWGNSKSRPAGETSDYNASLQPRQNALNVKNYLGLQQAMSCSLDTCPEGETMPFSTSPMDMHMHMRMRMRMSRPSSTNCTGTPDVKSNASGSGGNRTNRNDSGNGICIIKKTTARNRQQSYTNQRSDNIVNPGITVDLTRKSSHTGEVFKPTILLEDMPHHGVPQTQTQTQTMQHQQPRQPALRKPSSRSTVPVPVPVPVASRENHRAISSAARFRQQAFSQDFSNEVTIDADLDDIDSSYMMSIYMNEESSIYTKGTASTASTSSSSLASKRSRHPGASHKRREDVKQAEEEQPQKESGFLRSMKQSSSSFFVEGNWSQKYGWYLSKTWDATPGEGWDKPDPIFDKKEERLVDI</sequence>
<gene>
    <name evidence="2" type="ORF">CYCCA115_LOCUS19777</name>
</gene>
<feature type="compositionally biased region" description="Low complexity" evidence="1">
    <location>
        <begin position="170"/>
        <end position="187"/>
    </location>
</feature>
<dbReference type="EMBL" id="CAKOGP040002114">
    <property type="protein sequence ID" value="CAJ1962629.1"/>
    <property type="molecule type" value="Genomic_DNA"/>
</dbReference>
<feature type="region of interest" description="Disordered" evidence="1">
    <location>
        <begin position="77"/>
        <end position="111"/>
    </location>
</feature>
<feature type="compositionally biased region" description="Basic and acidic residues" evidence="1">
    <location>
        <begin position="289"/>
        <end position="302"/>
    </location>
</feature>
<evidence type="ECO:0000313" key="3">
    <source>
        <dbReference type="Proteomes" id="UP001295423"/>
    </source>
</evidence>
<feature type="region of interest" description="Disordered" evidence="1">
    <location>
        <begin position="1"/>
        <end position="25"/>
    </location>
</feature>
<feature type="region of interest" description="Disordered" evidence="1">
    <location>
        <begin position="263"/>
        <end position="308"/>
    </location>
</feature>
<feature type="compositionally biased region" description="Low complexity" evidence="1">
    <location>
        <begin position="264"/>
        <end position="277"/>
    </location>
</feature>
<dbReference type="Proteomes" id="UP001295423">
    <property type="component" value="Unassembled WGS sequence"/>
</dbReference>
<proteinExistence type="predicted"/>
<organism evidence="2 3">
    <name type="scientific">Cylindrotheca closterium</name>
    <dbReference type="NCBI Taxonomy" id="2856"/>
    <lineage>
        <taxon>Eukaryota</taxon>
        <taxon>Sar</taxon>
        <taxon>Stramenopiles</taxon>
        <taxon>Ochrophyta</taxon>
        <taxon>Bacillariophyta</taxon>
        <taxon>Bacillariophyceae</taxon>
        <taxon>Bacillariophycidae</taxon>
        <taxon>Bacillariales</taxon>
        <taxon>Bacillariaceae</taxon>
        <taxon>Cylindrotheca</taxon>
    </lineage>
</organism>
<feature type="compositionally biased region" description="Basic residues" evidence="1">
    <location>
        <begin position="278"/>
        <end position="288"/>
    </location>
</feature>
<keyword evidence="3" id="KW-1185">Reference proteome</keyword>
<comment type="caution">
    <text evidence="2">The sequence shown here is derived from an EMBL/GenBank/DDBJ whole genome shotgun (WGS) entry which is preliminary data.</text>
</comment>
<protein>
    <submittedName>
        <fullName evidence="2">Uncharacterized protein</fullName>
    </submittedName>
</protein>
<reference evidence="2" key="1">
    <citation type="submission" date="2023-08" db="EMBL/GenBank/DDBJ databases">
        <authorList>
            <person name="Audoor S."/>
            <person name="Bilcke G."/>
        </authorList>
    </citation>
    <scope>NUCLEOTIDE SEQUENCE</scope>
</reference>